<evidence type="ECO:0000256" key="8">
    <source>
        <dbReference type="SAM" id="Phobius"/>
    </source>
</evidence>
<protein>
    <submittedName>
        <fullName evidence="9">Biopolymer transporter ExbD</fullName>
    </submittedName>
</protein>
<gene>
    <name evidence="9" type="ORF">E3J38_04500</name>
</gene>
<dbReference type="PANTHER" id="PTHR30558">
    <property type="entry name" value="EXBD MEMBRANE COMPONENT OF PMF-DRIVEN MACROMOLECULE IMPORT SYSTEM"/>
    <property type="match status" value="1"/>
</dbReference>
<evidence type="ECO:0000256" key="5">
    <source>
        <dbReference type="ARBA" id="ARBA00022989"/>
    </source>
</evidence>
<dbReference type="Pfam" id="PF02472">
    <property type="entry name" value="ExbD"/>
    <property type="match status" value="1"/>
</dbReference>
<keyword evidence="6 8" id="KW-0472">Membrane</keyword>
<evidence type="ECO:0000256" key="1">
    <source>
        <dbReference type="ARBA" id="ARBA00004162"/>
    </source>
</evidence>
<keyword evidence="4 7" id="KW-0812">Transmembrane</keyword>
<evidence type="ECO:0000256" key="7">
    <source>
        <dbReference type="RuleBase" id="RU003879"/>
    </source>
</evidence>
<dbReference type="GO" id="GO:0005886">
    <property type="term" value="C:plasma membrane"/>
    <property type="evidence" value="ECO:0007669"/>
    <property type="project" value="UniProtKB-SubCell"/>
</dbReference>
<comment type="similarity">
    <text evidence="2 7">Belongs to the ExbD/TolR family.</text>
</comment>
<evidence type="ECO:0000256" key="4">
    <source>
        <dbReference type="ARBA" id="ARBA00022692"/>
    </source>
</evidence>
<organism evidence="9 10">
    <name type="scientific">candidate division TA06 bacterium</name>
    <dbReference type="NCBI Taxonomy" id="2250710"/>
    <lineage>
        <taxon>Bacteria</taxon>
        <taxon>Bacteria division TA06</taxon>
    </lineage>
</organism>
<keyword evidence="7" id="KW-0813">Transport</keyword>
<keyword evidence="5 8" id="KW-1133">Transmembrane helix</keyword>
<dbReference type="Gene3D" id="3.30.420.270">
    <property type="match status" value="1"/>
</dbReference>
<name>A0A523XPE3_UNCT6</name>
<evidence type="ECO:0000313" key="9">
    <source>
        <dbReference type="EMBL" id="TET81107.1"/>
    </source>
</evidence>
<evidence type="ECO:0000256" key="3">
    <source>
        <dbReference type="ARBA" id="ARBA00022475"/>
    </source>
</evidence>
<comment type="subcellular location">
    <subcellularLocation>
        <location evidence="1">Cell membrane</location>
        <topology evidence="1">Single-pass membrane protein</topology>
    </subcellularLocation>
    <subcellularLocation>
        <location evidence="7">Cell membrane</location>
        <topology evidence="7">Single-pass type II membrane protein</topology>
    </subcellularLocation>
</comment>
<sequence length="136" mass="15140">MELRKKARAEAVIPTASMADIAFLLIIFFMTTTIFATEAGLTMVLPEPGEEVKIKKENILTVLVNKDGIIKISGEPVPLDDVQALIEQKLAENDSLVISLKTARECRYGRMIQVFDRLKLAEAERISFAPAPKPKR</sequence>
<reference evidence="9 10" key="1">
    <citation type="submission" date="2019-03" db="EMBL/GenBank/DDBJ databases">
        <title>Metabolic potential of uncultured bacteria and archaea associated with petroleum seepage in deep-sea sediments.</title>
        <authorList>
            <person name="Dong X."/>
            <person name="Hubert C."/>
        </authorList>
    </citation>
    <scope>NUCLEOTIDE SEQUENCE [LARGE SCALE GENOMIC DNA]</scope>
    <source>
        <strain evidence="9">E29_bin36</strain>
    </source>
</reference>
<dbReference type="PANTHER" id="PTHR30558:SF3">
    <property type="entry name" value="BIOPOLYMER TRANSPORT PROTEIN EXBD-RELATED"/>
    <property type="match status" value="1"/>
</dbReference>
<dbReference type="AlphaFoldDB" id="A0A523XPE3"/>
<keyword evidence="7" id="KW-0653">Protein transport</keyword>
<dbReference type="GO" id="GO:0015031">
    <property type="term" value="P:protein transport"/>
    <property type="evidence" value="ECO:0007669"/>
    <property type="project" value="UniProtKB-KW"/>
</dbReference>
<feature type="transmembrane region" description="Helical" evidence="8">
    <location>
        <begin position="21"/>
        <end position="45"/>
    </location>
</feature>
<evidence type="ECO:0000313" key="10">
    <source>
        <dbReference type="Proteomes" id="UP000315534"/>
    </source>
</evidence>
<dbReference type="GO" id="GO:0022857">
    <property type="term" value="F:transmembrane transporter activity"/>
    <property type="evidence" value="ECO:0007669"/>
    <property type="project" value="InterPro"/>
</dbReference>
<accession>A0A523XPE3</accession>
<dbReference type="EMBL" id="SOIP01000271">
    <property type="protein sequence ID" value="TET81107.1"/>
    <property type="molecule type" value="Genomic_DNA"/>
</dbReference>
<proteinExistence type="inferred from homology"/>
<comment type="caution">
    <text evidence="9">The sequence shown here is derived from an EMBL/GenBank/DDBJ whole genome shotgun (WGS) entry which is preliminary data.</text>
</comment>
<dbReference type="Proteomes" id="UP000315534">
    <property type="component" value="Unassembled WGS sequence"/>
</dbReference>
<evidence type="ECO:0000256" key="2">
    <source>
        <dbReference type="ARBA" id="ARBA00005811"/>
    </source>
</evidence>
<evidence type="ECO:0000256" key="6">
    <source>
        <dbReference type="ARBA" id="ARBA00023136"/>
    </source>
</evidence>
<keyword evidence="3" id="KW-1003">Cell membrane</keyword>
<dbReference type="InterPro" id="IPR003400">
    <property type="entry name" value="ExbD"/>
</dbReference>